<dbReference type="Gene3D" id="3.40.50.720">
    <property type="entry name" value="NAD(P)-binding Rossmann-like Domain"/>
    <property type="match status" value="1"/>
</dbReference>
<accession>A0ABP8WCX6</accession>
<dbReference type="SUPFAM" id="SSF51735">
    <property type="entry name" value="NAD(P)-binding Rossmann-fold domains"/>
    <property type="match status" value="1"/>
</dbReference>
<dbReference type="NCBIfam" id="NF009467">
    <property type="entry name" value="PRK12826.1-3"/>
    <property type="match status" value="1"/>
</dbReference>
<reference evidence="5" key="1">
    <citation type="journal article" date="2019" name="Int. J. Syst. Evol. Microbiol.">
        <title>The Global Catalogue of Microorganisms (GCM) 10K type strain sequencing project: providing services to taxonomists for standard genome sequencing and annotation.</title>
        <authorList>
            <consortium name="The Broad Institute Genomics Platform"/>
            <consortium name="The Broad Institute Genome Sequencing Center for Infectious Disease"/>
            <person name="Wu L."/>
            <person name="Ma J."/>
        </authorList>
    </citation>
    <scope>NUCLEOTIDE SEQUENCE [LARGE SCALE GENOMIC DNA]</scope>
    <source>
        <strain evidence="5">JCM 18055</strain>
    </source>
</reference>
<dbReference type="RefSeq" id="WP_345380003.1">
    <property type="nucleotide sequence ID" value="NZ_BAABIC010000005.1"/>
</dbReference>
<keyword evidence="3" id="KW-0520">NAD</keyword>
<sequence>MGRLDGKVALITGAARGQGRSHAITLAREGAEIIAVDLAGQVESVPYEMATPADLAQTVKLVEAEDRRIVSLEADVRDPEAMQAATERGLAEFGHIDIICANAGISSWDPAPDMSPQRWRDMIDINLSGVWYSVQPALTSMIERGAGGSIILTSSVYGLEGGVGRVHHYVAAKHGVVGLAKSLANELAPHRIRVNTVNPTFVATGMIQNDAIYKLFVPDLPNPTQEDFKEVLLGMNKLPIPWVEPQDISNAVLFLASDDARYITGTTLVVDAGHLA</sequence>
<dbReference type="InterPro" id="IPR036291">
    <property type="entry name" value="NAD(P)-bd_dom_sf"/>
</dbReference>
<evidence type="ECO:0000256" key="1">
    <source>
        <dbReference type="ARBA" id="ARBA00006484"/>
    </source>
</evidence>
<dbReference type="PANTHER" id="PTHR42760:SF133">
    <property type="entry name" value="3-OXOACYL-[ACYL-CARRIER-PROTEIN] REDUCTASE"/>
    <property type="match status" value="1"/>
</dbReference>
<proteinExistence type="inferred from homology"/>
<evidence type="ECO:0000256" key="3">
    <source>
        <dbReference type="ARBA" id="ARBA00023027"/>
    </source>
</evidence>
<keyword evidence="5" id="KW-1185">Reference proteome</keyword>
<dbReference type="PRINTS" id="PR00081">
    <property type="entry name" value="GDHRDH"/>
</dbReference>
<evidence type="ECO:0000256" key="2">
    <source>
        <dbReference type="ARBA" id="ARBA00023002"/>
    </source>
</evidence>
<dbReference type="Pfam" id="PF13561">
    <property type="entry name" value="adh_short_C2"/>
    <property type="match status" value="1"/>
</dbReference>
<comment type="similarity">
    <text evidence="1">Belongs to the short-chain dehydrogenases/reductases (SDR) family.</text>
</comment>
<dbReference type="PRINTS" id="PR00080">
    <property type="entry name" value="SDRFAMILY"/>
</dbReference>
<gene>
    <name evidence="4" type="ORF">GCM10023215_20310</name>
</gene>
<keyword evidence="2" id="KW-0560">Oxidoreductase</keyword>
<evidence type="ECO:0000313" key="5">
    <source>
        <dbReference type="Proteomes" id="UP001500325"/>
    </source>
</evidence>
<dbReference type="InterPro" id="IPR002347">
    <property type="entry name" value="SDR_fam"/>
</dbReference>
<dbReference type="PROSITE" id="PS00061">
    <property type="entry name" value="ADH_SHORT"/>
    <property type="match status" value="1"/>
</dbReference>
<dbReference type="PANTHER" id="PTHR42760">
    <property type="entry name" value="SHORT-CHAIN DEHYDROGENASES/REDUCTASES FAMILY MEMBER"/>
    <property type="match status" value="1"/>
</dbReference>
<name>A0ABP8WCX6_9PSEU</name>
<dbReference type="Proteomes" id="UP001500325">
    <property type="component" value="Unassembled WGS sequence"/>
</dbReference>
<dbReference type="InterPro" id="IPR020904">
    <property type="entry name" value="Sc_DH/Rdtase_CS"/>
</dbReference>
<dbReference type="EMBL" id="BAABIC010000005">
    <property type="protein sequence ID" value="GAA4685179.1"/>
    <property type="molecule type" value="Genomic_DNA"/>
</dbReference>
<dbReference type="InterPro" id="IPR023985">
    <property type="entry name" value="SDR_subfam_1"/>
</dbReference>
<comment type="caution">
    <text evidence="4">The sequence shown here is derived from an EMBL/GenBank/DDBJ whole genome shotgun (WGS) entry which is preliminary data.</text>
</comment>
<organism evidence="4 5">
    <name type="scientific">Pseudonocardia yuanmonensis</name>
    <dbReference type="NCBI Taxonomy" id="1095914"/>
    <lineage>
        <taxon>Bacteria</taxon>
        <taxon>Bacillati</taxon>
        <taxon>Actinomycetota</taxon>
        <taxon>Actinomycetes</taxon>
        <taxon>Pseudonocardiales</taxon>
        <taxon>Pseudonocardiaceae</taxon>
        <taxon>Pseudonocardia</taxon>
    </lineage>
</organism>
<dbReference type="NCBIfam" id="TIGR03971">
    <property type="entry name" value="SDR_subfam_1"/>
    <property type="match status" value="1"/>
</dbReference>
<protein>
    <submittedName>
        <fullName evidence="4">Mycofactocin-coupled SDR family oxidoreductase</fullName>
    </submittedName>
</protein>
<evidence type="ECO:0000313" key="4">
    <source>
        <dbReference type="EMBL" id="GAA4685179.1"/>
    </source>
</evidence>